<dbReference type="AlphaFoldDB" id="A0AAV5V6F2"/>
<sequence>QSARSSKSSSNSKGSSRRKKNEENLEPAEIGLRSALSGENREKAKFIARLEESSDIPNVKGSSIKFESNQTVINVVIPHHRTFKRKNRSKHDPWRRYGALRKLYEIGGWYFNTKDLKSKTGGSSRRSRGAQKSKMK</sequence>
<evidence type="ECO:0000256" key="1">
    <source>
        <dbReference type="SAM" id="MobiDB-lite"/>
    </source>
</evidence>
<proteinExistence type="predicted"/>
<gene>
    <name evidence="2" type="ORF">PFISCL1PPCAC_6000</name>
</gene>
<name>A0AAV5V6F2_9BILA</name>
<dbReference type="EMBL" id="BTSY01000002">
    <property type="protein sequence ID" value="GMT14703.1"/>
    <property type="molecule type" value="Genomic_DNA"/>
</dbReference>
<evidence type="ECO:0000313" key="2">
    <source>
        <dbReference type="EMBL" id="GMT14703.1"/>
    </source>
</evidence>
<organism evidence="2 3">
    <name type="scientific">Pristionchus fissidentatus</name>
    <dbReference type="NCBI Taxonomy" id="1538716"/>
    <lineage>
        <taxon>Eukaryota</taxon>
        <taxon>Metazoa</taxon>
        <taxon>Ecdysozoa</taxon>
        <taxon>Nematoda</taxon>
        <taxon>Chromadorea</taxon>
        <taxon>Rhabditida</taxon>
        <taxon>Rhabditina</taxon>
        <taxon>Diplogasteromorpha</taxon>
        <taxon>Diplogasteroidea</taxon>
        <taxon>Neodiplogasteridae</taxon>
        <taxon>Pristionchus</taxon>
    </lineage>
</organism>
<feature type="non-terminal residue" evidence="2">
    <location>
        <position position="136"/>
    </location>
</feature>
<keyword evidence="3" id="KW-1185">Reference proteome</keyword>
<feature type="region of interest" description="Disordered" evidence="1">
    <location>
        <begin position="116"/>
        <end position="136"/>
    </location>
</feature>
<comment type="caution">
    <text evidence="2">The sequence shown here is derived from an EMBL/GenBank/DDBJ whole genome shotgun (WGS) entry which is preliminary data.</text>
</comment>
<evidence type="ECO:0000313" key="3">
    <source>
        <dbReference type="Proteomes" id="UP001432322"/>
    </source>
</evidence>
<protein>
    <recommendedName>
        <fullName evidence="4">Ribosomal protein</fullName>
    </recommendedName>
</protein>
<accession>A0AAV5V6F2</accession>
<feature type="non-terminal residue" evidence="2">
    <location>
        <position position="1"/>
    </location>
</feature>
<evidence type="ECO:0008006" key="4">
    <source>
        <dbReference type="Google" id="ProtNLM"/>
    </source>
</evidence>
<feature type="compositionally biased region" description="Basic residues" evidence="1">
    <location>
        <begin position="125"/>
        <end position="136"/>
    </location>
</feature>
<reference evidence="2" key="1">
    <citation type="submission" date="2023-10" db="EMBL/GenBank/DDBJ databases">
        <title>Genome assembly of Pristionchus species.</title>
        <authorList>
            <person name="Yoshida K."/>
            <person name="Sommer R.J."/>
        </authorList>
    </citation>
    <scope>NUCLEOTIDE SEQUENCE</scope>
    <source>
        <strain evidence="2">RS5133</strain>
    </source>
</reference>
<dbReference type="Proteomes" id="UP001432322">
    <property type="component" value="Unassembled WGS sequence"/>
</dbReference>
<feature type="region of interest" description="Disordered" evidence="1">
    <location>
        <begin position="1"/>
        <end position="36"/>
    </location>
</feature>
<feature type="compositionally biased region" description="Low complexity" evidence="1">
    <location>
        <begin position="1"/>
        <end position="14"/>
    </location>
</feature>